<keyword evidence="6" id="KW-1185">Reference proteome</keyword>
<gene>
    <name evidence="4" type="ORF">CIPAW_07G023500</name>
    <name evidence="5" type="ORF">I3842_07G024400</name>
</gene>
<keyword evidence="1 2" id="KW-0732">Signal</keyword>
<sequence>MKPIAELFFLLFFTLWVHKILAAPSEIADLIPIACDHTLHKALCIQNLENDPEGLEAVDVHGLATVAVKQAAINATHIRDHITKLDEDTSDDVVHQCLSDCFQNYEDAMDKLDDCLNALGKKGYEDVITWVTAAMNDALTCDAGFKNQGRESLLANLRILFDQLCSIALGLTNQLKH</sequence>
<evidence type="ECO:0000313" key="6">
    <source>
        <dbReference type="Proteomes" id="UP000811609"/>
    </source>
</evidence>
<evidence type="ECO:0000313" key="5">
    <source>
        <dbReference type="EMBL" id="KAG6702252.1"/>
    </source>
</evidence>
<dbReference type="CDD" id="cd15801">
    <property type="entry name" value="PMEI-like_1"/>
    <property type="match status" value="1"/>
</dbReference>
<dbReference type="PANTHER" id="PTHR35357:SF8">
    <property type="entry name" value="OS01G0111000 PROTEIN"/>
    <property type="match status" value="1"/>
</dbReference>
<feature type="domain" description="Pectinesterase inhibitor" evidence="3">
    <location>
        <begin position="26"/>
        <end position="171"/>
    </location>
</feature>
<dbReference type="Pfam" id="PF04043">
    <property type="entry name" value="PMEI"/>
    <property type="match status" value="1"/>
</dbReference>
<feature type="signal peptide" evidence="2">
    <location>
        <begin position="1"/>
        <end position="22"/>
    </location>
</feature>
<dbReference type="Proteomes" id="UP000811246">
    <property type="component" value="Chromosome 7"/>
</dbReference>
<reference evidence="5" key="2">
    <citation type="submission" date="2021-01" db="EMBL/GenBank/DDBJ databases">
        <authorList>
            <person name="Lovell J.T."/>
            <person name="Bentley N."/>
            <person name="Bhattarai G."/>
            <person name="Jenkins J.W."/>
            <person name="Sreedasyam A."/>
            <person name="Alarcon Y."/>
            <person name="Bock C."/>
            <person name="Boston L."/>
            <person name="Carlson J."/>
            <person name="Cervantes K."/>
            <person name="Clermont K."/>
            <person name="Krom N."/>
            <person name="Kubenka K."/>
            <person name="Mamidi S."/>
            <person name="Mattison C."/>
            <person name="Monteros M."/>
            <person name="Pisani C."/>
            <person name="Plott C."/>
            <person name="Rajasekar S."/>
            <person name="Rhein H.S."/>
            <person name="Rohla C."/>
            <person name="Song M."/>
            <person name="Hilaire R.S."/>
            <person name="Shu S."/>
            <person name="Wells L."/>
            <person name="Wang X."/>
            <person name="Webber J."/>
            <person name="Heerema R.J."/>
            <person name="Klein P."/>
            <person name="Conner P."/>
            <person name="Grauke L."/>
            <person name="Grimwood J."/>
            <person name="Schmutz J."/>
            <person name="Randall J.J."/>
        </authorList>
    </citation>
    <scope>NUCLEOTIDE SEQUENCE</scope>
    <source>
        <tissue evidence="5">Leaf</tissue>
    </source>
</reference>
<protein>
    <recommendedName>
        <fullName evidence="3">Pectinesterase inhibitor domain-containing protein</fullName>
    </recommendedName>
</protein>
<evidence type="ECO:0000256" key="1">
    <source>
        <dbReference type="ARBA" id="ARBA00022729"/>
    </source>
</evidence>
<dbReference type="EMBL" id="CM031831">
    <property type="protein sequence ID" value="KAG6702252.1"/>
    <property type="molecule type" value="Genomic_DNA"/>
</dbReference>
<organism evidence="4 6">
    <name type="scientific">Carya illinoinensis</name>
    <name type="common">Pecan</name>
    <dbReference type="NCBI Taxonomy" id="32201"/>
    <lineage>
        <taxon>Eukaryota</taxon>
        <taxon>Viridiplantae</taxon>
        <taxon>Streptophyta</taxon>
        <taxon>Embryophyta</taxon>
        <taxon>Tracheophyta</taxon>
        <taxon>Spermatophyta</taxon>
        <taxon>Magnoliopsida</taxon>
        <taxon>eudicotyledons</taxon>
        <taxon>Gunneridae</taxon>
        <taxon>Pentapetalae</taxon>
        <taxon>rosids</taxon>
        <taxon>fabids</taxon>
        <taxon>Fagales</taxon>
        <taxon>Juglandaceae</taxon>
        <taxon>Carya</taxon>
    </lineage>
</organism>
<evidence type="ECO:0000259" key="3">
    <source>
        <dbReference type="SMART" id="SM00856"/>
    </source>
</evidence>
<name>A0A8T1PYH5_CARIL</name>
<accession>A0A8T1PYH5</accession>
<evidence type="ECO:0000256" key="2">
    <source>
        <dbReference type="SAM" id="SignalP"/>
    </source>
</evidence>
<comment type="caution">
    <text evidence="4">The sequence shown here is derived from an EMBL/GenBank/DDBJ whole genome shotgun (WGS) entry which is preliminary data.</text>
</comment>
<dbReference type="PANTHER" id="PTHR35357">
    <property type="entry name" value="OS02G0537100 PROTEIN"/>
    <property type="match status" value="1"/>
</dbReference>
<proteinExistence type="predicted"/>
<dbReference type="AlphaFoldDB" id="A0A8T1PYH5"/>
<dbReference type="GO" id="GO:0004857">
    <property type="term" value="F:enzyme inhibitor activity"/>
    <property type="evidence" value="ECO:0007669"/>
    <property type="project" value="InterPro"/>
</dbReference>
<feature type="chain" id="PRO_5035836147" description="Pectinesterase inhibitor domain-containing protein" evidence="2">
    <location>
        <begin position="23"/>
        <end position="177"/>
    </location>
</feature>
<dbReference type="InterPro" id="IPR006501">
    <property type="entry name" value="Pectinesterase_inhib_dom"/>
</dbReference>
<dbReference type="Proteomes" id="UP000811609">
    <property type="component" value="Chromosome 7"/>
</dbReference>
<dbReference type="NCBIfam" id="TIGR01614">
    <property type="entry name" value="PME_inhib"/>
    <property type="match status" value="1"/>
</dbReference>
<reference evidence="4" key="1">
    <citation type="submission" date="2020-12" db="EMBL/GenBank/DDBJ databases">
        <title>WGS assembly of Carya illinoinensis cv. Pawnee.</title>
        <authorList>
            <person name="Platts A."/>
            <person name="Shu S."/>
            <person name="Wright S."/>
            <person name="Barry K."/>
            <person name="Edger P."/>
            <person name="Pires J.C."/>
            <person name="Schmutz J."/>
        </authorList>
    </citation>
    <scope>NUCLEOTIDE SEQUENCE</scope>
    <source>
        <tissue evidence="4">Leaf</tissue>
    </source>
</reference>
<dbReference type="EMBL" id="CM031815">
    <property type="protein sequence ID" value="KAG6646663.1"/>
    <property type="molecule type" value="Genomic_DNA"/>
</dbReference>
<evidence type="ECO:0000313" key="4">
    <source>
        <dbReference type="EMBL" id="KAG6646663.1"/>
    </source>
</evidence>
<dbReference type="SMART" id="SM00856">
    <property type="entry name" value="PMEI"/>
    <property type="match status" value="1"/>
</dbReference>